<reference evidence="9 10" key="1">
    <citation type="submission" date="2016-11" db="EMBL/GenBank/DDBJ databases">
        <authorList>
            <person name="Jaros S."/>
            <person name="Januszkiewicz K."/>
            <person name="Wedrychowicz H."/>
        </authorList>
    </citation>
    <scope>NUCLEOTIDE SEQUENCE [LARGE SCALE GENOMIC DNA]</scope>
    <source>
        <strain evidence="9 10">DSM 12906</strain>
    </source>
</reference>
<evidence type="ECO:0000259" key="8">
    <source>
        <dbReference type="PROSITE" id="PS50928"/>
    </source>
</evidence>
<comment type="subcellular location">
    <subcellularLocation>
        <location evidence="1 7">Cell membrane</location>
        <topology evidence="1 7">Multi-pass membrane protein</topology>
    </subcellularLocation>
</comment>
<dbReference type="Pfam" id="PF00528">
    <property type="entry name" value="BPD_transp_1"/>
    <property type="match status" value="1"/>
</dbReference>
<dbReference type="Proteomes" id="UP000184512">
    <property type="component" value="Unassembled WGS sequence"/>
</dbReference>
<dbReference type="GO" id="GO:0055085">
    <property type="term" value="P:transmembrane transport"/>
    <property type="evidence" value="ECO:0007669"/>
    <property type="project" value="InterPro"/>
</dbReference>
<evidence type="ECO:0000256" key="5">
    <source>
        <dbReference type="ARBA" id="ARBA00022989"/>
    </source>
</evidence>
<keyword evidence="4 7" id="KW-0812">Transmembrane</keyword>
<feature type="transmembrane region" description="Helical" evidence="7">
    <location>
        <begin position="109"/>
        <end position="129"/>
    </location>
</feature>
<evidence type="ECO:0000256" key="2">
    <source>
        <dbReference type="ARBA" id="ARBA00022448"/>
    </source>
</evidence>
<dbReference type="InterPro" id="IPR051393">
    <property type="entry name" value="ABC_transporter_permease"/>
</dbReference>
<feature type="transmembrane region" description="Helical" evidence="7">
    <location>
        <begin position="20"/>
        <end position="45"/>
    </location>
</feature>
<evidence type="ECO:0000256" key="3">
    <source>
        <dbReference type="ARBA" id="ARBA00022475"/>
    </source>
</evidence>
<evidence type="ECO:0000256" key="1">
    <source>
        <dbReference type="ARBA" id="ARBA00004651"/>
    </source>
</evidence>
<dbReference type="PANTHER" id="PTHR30193:SF37">
    <property type="entry name" value="INNER MEMBRANE ABC TRANSPORTER PERMEASE PROTEIN YCJO"/>
    <property type="match status" value="1"/>
</dbReference>
<feature type="transmembrane region" description="Helical" evidence="7">
    <location>
        <begin position="158"/>
        <end position="179"/>
    </location>
</feature>
<dbReference type="Gene3D" id="1.10.3720.10">
    <property type="entry name" value="MetI-like"/>
    <property type="match status" value="1"/>
</dbReference>
<evidence type="ECO:0000256" key="4">
    <source>
        <dbReference type="ARBA" id="ARBA00022692"/>
    </source>
</evidence>
<proteinExistence type="inferred from homology"/>
<evidence type="ECO:0000313" key="9">
    <source>
        <dbReference type="EMBL" id="SHI56976.1"/>
    </source>
</evidence>
<keyword evidence="5 7" id="KW-1133">Transmembrane helix</keyword>
<protein>
    <submittedName>
        <fullName evidence="9">Raffinose/stachyose/melibiose transport system permease protein</fullName>
    </submittedName>
</protein>
<dbReference type="InterPro" id="IPR035906">
    <property type="entry name" value="MetI-like_sf"/>
</dbReference>
<organism evidence="9 10">
    <name type="scientific">Tessaracoccus bendigoensis DSM 12906</name>
    <dbReference type="NCBI Taxonomy" id="1123357"/>
    <lineage>
        <taxon>Bacteria</taxon>
        <taxon>Bacillati</taxon>
        <taxon>Actinomycetota</taxon>
        <taxon>Actinomycetes</taxon>
        <taxon>Propionibacteriales</taxon>
        <taxon>Propionibacteriaceae</taxon>
        <taxon>Tessaracoccus</taxon>
    </lineage>
</organism>
<dbReference type="PANTHER" id="PTHR30193">
    <property type="entry name" value="ABC TRANSPORTER PERMEASE PROTEIN"/>
    <property type="match status" value="1"/>
</dbReference>
<dbReference type="GO" id="GO:0005886">
    <property type="term" value="C:plasma membrane"/>
    <property type="evidence" value="ECO:0007669"/>
    <property type="project" value="UniProtKB-SubCell"/>
</dbReference>
<evidence type="ECO:0000256" key="7">
    <source>
        <dbReference type="RuleBase" id="RU363032"/>
    </source>
</evidence>
<accession>A0A1M6C7J6</accession>
<dbReference type="OrthoDB" id="9804439at2"/>
<keyword evidence="2 7" id="KW-0813">Transport</keyword>
<keyword evidence="3" id="KW-1003">Cell membrane</keyword>
<evidence type="ECO:0000256" key="6">
    <source>
        <dbReference type="ARBA" id="ARBA00023136"/>
    </source>
</evidence>
<dbReference type="EMBL" id="FQZG01000009">
    <property type="protein sequence ID" value="SHI56976.1"/>
    <property type="molecule type" value="Genomic_DNA"/>
</dbReference>
<evidence type="ECO:0000313" key="10">
    <source>
        <dbReference type="Proteomes" id="UP000184512"/>
    </source>
</evidence>
<comment type="similarity">
    <text evidence="7">Belongs to the binding-protein-dependent transport system permease family.</text>
</comment>
<feature type="domain" description="ABC transmembrane type-1" evidence="8">
    <location>
        <begin position="75"/>
        <end position="285"/>
    </location>
</feature>
<dbReference type="InterPro" id="IPR000515">
    <property type="entry name" value="MetI-like"/>
</dbReference>
<name>A0A1M6C7J6_9ACTN</name>
<dbReference type="RefSeq" id="WP_073186092.1">
    <property type="nucleotide sequence ID" value="NZ_FQZG01000009.1"/>
</dbReference>
<keyword evidence="10" id="KW-1185">Reference proteome</keyword>
<dbReference type="PROSITE" id="PS50928">
    <property type="entry name" value="ABC_TM1"/>
    <property type="match status" value="1"/>
</dbReference>
<dbReference type="AlphaFoldDB" id="A0A1M6C7J6"/>
<feature type="transmembrane region" description="Helical" evidence="7">
    <location>
        <begin position="81"/>
        <end position="102"/>
    </location>
</feature>
<sequence>MSHSAARGVAATRRYGPSGLLTLPALIFFGVFAVAPLFVALYLSFTEWSGLGTPRFVGLKNWASLFTSSGTWNSMLLTLKLMVVTWLIQTPISLLLGVFLSGKQRYREIFAVVYFVPLLLSSAAIAIAFRNLLDPNFGLFTLPGLEFLHRNWLGDPELAFTAIAAIIAWQFIPLHTLLYQGGARQVPQSLYEAAAIDGAGLMRQFFSITLPQLRYTIVTSSTLMLVGALTYFDIIYILTQGGPSDSTRILPLDMYLTGFVSNKMGLASAIAILLVVVGMVLSLTITKLSGFTRMESQMEGE</sequence>
<gene>
    <name evidence="9" type="ORF">SAMN02745244_00609</name>
</gene>
<keyword evidence="6 7" id="KW-0472">Membrane</keyword>
<dbReference type="CDD" id="cd06261">
    <property type="entry name" value="TM_PBP2"/>
    <property type="match status" value="1"/>
</dbReference>
<dbReference type="SUPFAM" id="SSF161098">
    <property type="entry name" value="MetI-like"/>
    <property type="match status" value="1"/>
</dbReference>
<feature type="transmembrane region" description="Helical" evidence="7">
    <location>
        <begin position="213"/>
        <end position="238"/>
    </location>
</feature>
<dbReference type="STRING" id="1123357.SAMN02745244_00609"/>
<feature type="transmembrane region" description="Helical" evidence="7">
    <location>
        <begin position="264"/>
        <end position="285"/>
    </location>
</feature>